<protein>
    <submittedName>
        <fullName evidence="4">Acetyltransferase (GNAT) family protein</fullName>
    </submittedName>
</protein>
<evidence type="ECO:0000256" key="1">
    <source>
        <dbReference type="ARBA" id="ARBA00022679"/>
    </source>
</evidence>
<dbReference type="Proteomes" id="UP000198915">
    <property type="component" value="Unassembled WGS sequence"/>
</dbReference>
<dbReference type="SUPFAM" id="SSF55729">
    <property type="entry name" value="Acyl-CoA N-acyltransferases (Nat)"/>
    <property type="match status" value="1"/>
</dbReference>
<organism evidence="4 5">
    <name type="scientific">Brevibacillus centrosporus</name>
    <dbReference type="NCBI Taxonomy" id="54910"/>
    <lineage>
        <taxon>Bacteria</taxon>
        <taxon>Bacillati</taxon>
        <taxon>Bacillota</taxon>
        <taxon>Bacilli</taxon>
        <taxon>Bacillales</taxon>
        <taxon>Paenibacillaceae</taxon>
        <taxon>Brevibacillus</taxon>
    </lineage>
</organism>
<sequence length="249" mass="28526">MHVNVEELSINAWPALETMIDDGWLLRFADGYTKRANSVYPLYPPAGDLEQKIAACERHYGSKKLPTIFKMTPYSQPAKLDALLEERGYKLFADTSVQMVSLAAMTAPAMHTVQIYEECADEWVDVFCRLSEKDEREKQTMTQTLRKIIPACCYAVLYAEGEVVACGIGVLEREHIGLYDIVTAPSHRKRGYGEQLVLNILQWGIERGAKHSYLQVVVDNIPALRLYEKLGYQEIYPYWYRIKEQECST</sequence>
<dbReference type="GO" id="GO:0016747">
    <property type="term" value="F:acyltransferase activity, transferring groups other than amino-acyl groups"/>
    <property type="evidence" value="ECO:0007669"/>
    <property type="project" value="InterPro"/>
</dbReference>
<dbReference type="InterPro" id="IPR000182">
    <property type="entry name" value="GNAT_dom"/>
</dbReference>
<dbReference type="Pfam" id="PF24553">
    <property type="entry name" value="Rv0428c_C"/>
    <property type="match status" value="1"/>
</dbReference>
<dbReference type="Gene3D" id="3.40.630.30">
    <property type="match status" value="1"/>
</dbReference>
<name>A0A1I4BDI6_9BACL</name>
<evidence type="ECO:0000259" key="3">
    <source>
        <dbReference type="PROSITE" id="PS51186"/>
    </source>
</evidence>
<reference evidence="5" key="1">
    <citation type="submission" date="2016-10" db="EMBL/GenBank/DDBJ databases">
        <authorList>
            <person name="Varghese N."/>
            <person name="Submissions S."/>
        </authorList>
    </citation>
    <scope>NUCLEOTIDE SEQUENCE [LARGE SCALE GENOMIC DNA]</scope>
    <source>
        <strain evidence="5">OK042</strain>
    </source>
</reference>
<keyword evidence="5" id="KW-1185">Reference proteome</keyword>
<evidence type="ECO:0000256" key="2">
    <source>
        <dbReference type="ARBA" id="ARBA00023315"/>
    </source>
</evidence>
<dbReference type="InterPro" id="IPR016181">
    <property type="entry name" value="Acyl_CoA_acyltransferase"/>
</dbReference>
<proteinExistence type="predicted"/>
<keyword evidence="1 4" id="KW-0808">Transferase</keyword>
<dbReference type="AlphaFoldDB" id="A0A1I4BDI6"/>
<dbReference type="EMBL" id="FORT01000017">
    <property type="protein sequence ID" value="SFK66119.1"/>
    <property type="molecule type" value="Genomic_DNA"/>
</dbReference>
<dbReference type="STRING" id="1884381.SAMN05518846_11754"/>
<dbReference type="PROSITE" id="PS51186">
    <property type="entry name" value="GNAT"/>
    <property type="match status" value="1"/>
</dbReference>
<dbReference type="CDD" id="cd04301">
    <property type="entry name" value="NAT_SF"/>
    <property type="match status" value="1"/>
</dbReference>
<dbReference type="PANTHER" id="PTHR43420">
    <property type="entry name" value="ACETYLTRANSFERASE"/>
    <property type="match status" value="1"/>
</dbReference>
<accession>A0A1I4BDI6</accession>
<gene>
    <name evidence="4" type="ORF">SAMN05518846_11754</name>
</gene>
<dbReference type="RefSeq" id="WP_092274496.1">
    <property type="nucleotide sequence ID" value="NZ_FORT01000017.1"/>
</dbReference>
<feature type="domain" description="N-acetyltransferase" evidence="3">
    <location>
        <begin position="110"/>
        <end position="248"/>
    </location>
</feature>
<dbReference type="InterPro" id="IPR056935">
    <property type="entry name" value="Rv0428c-like_C"/>
</dbReference>
<evidence type="ECO:0000313" key="4">
    <source>
        <dbReference type="EMBL" id="SFK66119.1"/>
    </source>
</evidence>
<dbReference type="InterPro" id="IPR050680">
    <property type="entry name" value="YpeA/RimI_acetyltransf"/>
</dbReference>
<keyword evidence="2" id="KW-0012">Acyltransferase</keyword>
<dbReference type="PANTHER" id="PTHR43420:SF12">
    <property type="entry name" value="N-ACETYLTRANSFERASE DOMAIN-CONTAINING PROTEIN"/>
    <property type="match status" value="1"/>
</dbReference>
<evidence type="ECO:0000313" key="5">
    <source>
        <dbReference type="Proteomes" id="UP000198915"/>
    </source>
</evidence>